<organism evidence="2 3">
    <name type="scientific">Rothia aerolata</name>
    <dbReference type="NCBI Taxonomy" id="1812262"/>
    <lineage>
        <taxon>Bacteria</taxon>
        <taxon>Bacillati</taxon>
        <taxon>Actinomycetota</taxon>
        <taxon>Actinomycetes</taxon>
        <taxon>Micrococcales</taxon>
        <taxon>Micrococcaceae</taxon>
        <taxon>Rothia</taxon>
    </lineage>
</organism>
<sequence length="71" mass="7759">MQAGEAQVGNGKGDDNRKEAREDNADVEVPADGKNNHHQTNAQKRVFQKIHPTSLANLAECLPSVKKWAHG</sequence>
<reference evidence="2 3" key="1">
    <citation type="journal article" date="2014" name="Int. J. Syst. Evol. Microbiol.">
        <title>Complete genome sequence of Corynebacterium casei LMG S-19264T (=DSM 44701T), isolated from a smear-ripened cheese.</title>
        <authorList>
            <consortium name="US DOE Joint Genome Institute (JGI-PGF)"/>
            <person name="Walter F."/>
            <person name="Albersmeier A."/>
            <person name="Kalinowski J."/>
            <person name="Ruckert C."/>
        </authorList>
    </citation>
    <scope>NUCLEOTIDE SEQUENCE [LARGE SCALE GENOMIC DNA]</scope>
    <source>
        <strain evidence="2 3">CCM 8669</strain>
    </source>
</reference>
<dbReference type="AlphaFoldDB" id="A0A917MSM2"/>
<gene>
    <name evidence="2" type="ORF">GCM10007359_09840</name>
</gene>
<evidence type="ECO:0000313" key="2">
    <source>
        <dbReference type="EMBL" id="GGH61042.1"/>
    </source>
</evidence>
<comment type="caution">
    <text evidence="2">The sequence shown here is derived from an EMBL/GenBank/DDBJ whole genome shotgun (WGS) entry which is preliminary data.</text>
</comment>
<feature type="region of interest" description="Disordered" evidence="1">
    <location>
        <begin position="1"/>
        <end position="43"/>
    </location>
</feature>
<dbReference type="Proteomes" id="UP000600171">
    <property type="component" value="Unassembled WGS sequence"/>
</dbReference>
<feature type="compositionally biased region" description="Basic and acidic residues" evidence="1">
    <location>
        <begin position="12"/>
        <end position="24"/>
    </location>
</feature>
<dbReference type="EMBL" id="BMDC01000001">
    <property type="protein sequence ID" value="GGH61042.1"/>
    <property type="molecule type" value="Genomic_DNA"/>
</dbReference>
<protein>
    <submittedName>
        <fullName evidence="2">Uncharacterized protein</fullName>
    </submittedName>
</protein>
<accession>A0A917MSM2</accession>
<evidence type="ECO:0000313" key="3">
    <source>
        <dbReference type="Proteomes" id="UP000600171"/>
    </source>
</evidence>
<evidence type="ECO:0000256" key="1">
    <source>
        <dbReference type="SAM" id="MobiDB-lite"/>
    </source>
</evidence>
<proteinExistence type="predicted"/>
<keyword evidence="3" id="KW-1185">Reference proteome</keyword>
<name>A0A917MSM2_9MICC</name>